<dbReference type="Pfam" id="PF00566">
    <property type="entry name" value="RabGAP-TBC"/>
    <property type="match status" value="1"/>
</dbReference>
<dbReference type="PROSITE" id="PS50086">
    <property type="entry name" value="TBC_RABGAP"/>
    <property type="match status" value="1"/>
</dbReference>
<dbReference type="PANTHER" id="PTHR10663:SF395">
    <property type="entry name" value="SEC7 DOMAIN CONTAINING PROTEIN"/>
    <property type="match status" value="1"/>
</dbReference>
<name>A0A8J8P1D2_HALGN</name>
<dbReference type="InterPro" id="IPR000195">
    <property type="entry name" value="Rab-GAP-TBC_dom"/>
</dbReference>
<dbReference type="SUPFAM" id="SSF48425">
    <property type="entry name" value="Sec7 domain"/>
    <property type="match status" value="1"/>
</dbReference>
<gene>
    <name evidence="4" type="ORF">FGO68_gene12617</name>
</gene>
<dbReference type="InterPro" id="IPR001849">
    <property type="entry name" value="PH_domain"/>
</dbReference>
<keyword evidence="5" id="KW-1185">Reference proteome</keyword>
<dbReference type="InterPro" id="IPR000904">
    <property type="entry name" value="Sec7_dom"/>
</dbReference>
<evidence type="ECO:0000259" key="2">
    <source>
        <dbReference type="PROSITE" id="PS50086"/>
    </source>
</evidence>
<dbReference type="EMBL" id="RRYP01001276">
    <property type="protein sequence ID" value="TNV86137.1"/>
    <property type="molecule type" value="Genomic_DNA"/>
</dbReference>
<comment type="caution">
    <text evidence="4">The sequence shown here is derived from an EMBL/GenBank/DDBJ whole genome shotgun (WGS) entry which is preliminary data.</text>
</comment>
<evidence type="ECO:0000259" key="3">
    <source>
        <dbReference type="PROSITE" id="PS50190"/>
    </source>
</evidence>
<dbReference type="SUPFAM" id="SSF50729">
    <property type="entry name" value="PH domain-like"/>
    <property type="match status" value="1"/>
</dbReference>
<dbReference type="Gene3D" id="2.30.29.30">
    <property type="entry name" value="Pleckstrin-homology domain (PH domain)/Phosphotyrosine-binding domain (PTB)"/>
    <property type="match status" value="1"/>
</dbReference>
<dbReference type="InterPro" id="IPR023394">
    <property type="entry name" value="Sec7_C_sf"/>
</dbReference>
<dbReference type="Pfam" id="PF01369">
    <property type="entry name" value="Sec7"/>
    <property type="match status" value="1"/>
</dbReference>
<evidence type="ECO:0000313" key="4">
    <source>
        <dbReference type="EMBL" id="TNV86137.1"/>
    </source>
</evidence>
<feature type="region of interest" description="Disordered" evidence="1">
    <location>
        <begin position="68"/>
        <end position="137"/>
    </location>
</feature>
<evidence type="ECO:0000256" key="1">
    <source>
        <dbReference type="SAM" id="MobiDB-lite"/>
    </source>
</evidence>
<dbReference type="SMART" id="SM00164">
    <property type="entry name" value="TBC"/>
    <property type="match status" value="1"/>
</dbReference>
<dbReference type="SUPFAM" id="SSF47923">
    <property type="entry name" value="Ypt/Rab-GAP domain of gyp1p"/>
    <property type="match status" value="2"/>
</dbReference>
<dbReference type="PANTHER" id="PTHR10663">
    <property type="entry name" value="GUANYL-NUCLEOTIDE EXCHANGE FACTOR"/>
    <property type="match status" value="1"/>
</dbReference>
<dbReference type="Proteomes" id="UP000785679">
    <property type="component" value="Unassembled WGS sequence"/>
</dbReference>
<dbReference type="Gene3D" id="1.10.220.20">
    <property type="match status" value="1"/>
</dbReference>
<dbReference type="Gene3D" id="1.10.472.80">
    <property type="entry name" value="Ypt/Rab-GAP domain of gyp1p, domain 3"/>
    <property type="match status" value="1"/>
</dbReference>
<dbReference type="GO" id="GO:0032012">
    <property type="term" value="P:regulation of ARF protein signal transduction"/>
    <property type="evidence" value="ECO:0007669"/>
    <property type="project" value="InterPro"/>
</dbReference>
<dbReference type="InterPro" id="IPR035999">
    <property type="entry name" value="Sec7_dom_sf"/>
</dbReference>
<dbReference type="Gene3D" id="1.10.1000.11">
    <property type="entry name" value="Arf Nucleotide-binding Site Opener,domain 2"/>
    <property type="match status" value="1"/>
</dbReference>
<dbReference type="PROSITE" id="PS50190">
    <property type="entry name" value="SEC7"/>
    <property type="match status" value="1"/>
</dbReference>
<protein>
    <submittedName>
        <fullName evidence="4">Uncharacterized protein</fullName>
    </submittedName>
</protein>
<dbReference type="InterPro" id="IPR011993">
    <property type="entry name" value="PH-like_dom_sf"/>
</dbReference>
<organism evidence="4 5">
    <name type="scientific">Halteria grandinella</name>
    <dbReference type="NCBI Taxonomy" id="5974"/>
    <lineage>
        <taxon>Eukaryota</taxon>
        <taxon>Sar</taxon>
        <taxon>Alveolata</taxon>
        <taxon>Ciliophora</taxon>
        <taxon>Intramacronucleata</taxon>
        <taxon>Spirotrichea</taxon>
        <taxon>Stichotrichia</taxon>
        <taxon>Sporadotrichida</taxon>
        <taxon>Halteriidae</taxon>
        <taxon>Halteria</taxon>
    </lineage>
</organism>
<proteinExistence type="predicted"/>
<dbReference type="SMART" id="SM00222">
    <property type="entry name" value="Sec7"/>
    <property type="match status" value="1"/>
</dbReference>
<evidence type="ECO:0000313" key="5">
    <source>
        <dbReference type="Proteomes" id="UP000785679"/>
    </source>
</evidence>
<accession>A0A8J8P1D2</accession>
<dbReference type="Gene3D" id="1.10.8.270">
    <property type="entry name" value="putative rabgap domain of human tbc1 domain family member 14 like domains"/>
    <property type="match status" value="1"/>
</dbReference>
<feature type="domain" description="Rab-GAP TBC" evidence="2">
    <location>
        <begin position="1030"/>
        <end position="1284"/>
    </location>
</feature>
<dbReference type="InterPro" id="IPR035969">
    <property type="entry name" value="Rab-GAP_TBC_sf"/>
</dbReference>
<reference evidence="4" key="1">
    <citation type="submission" date="2019-06" db="EMBL/GenBank/DDBJ databases">
        <authorList>
            <person name="Zheng W."/>
        </authorList>
    </citation>
    <scope>NUCLEOTIDE SEQUENCE</scope>
    <source>
        <strain evidence="4">QDHG01</strain>
    </source>
</reference>
<sequence length="1365" mass="157424">MISQQLQRYLKLIIMYKPLERQSSSLLGDQAAQNLQLPLPTQQPPFTRVEIQQDSQFFFKTQAAAHLGPQIGDSDQRIQSASAATAKERDNMSKRNAFYPSHQLGSKSEAPIEGPQKTPIQPRKTLPLGSQNGDSGVGLAQVGSMGLQDILKMHTEEQMKEMHKLQGKMTNTITLKRSTQNQVNCLGEGAASVSNTKTAALHGYSSITMKNAQNPSSFHKSSTSRQKDNHKIANFTMKLYDMQQSHVQLDEVGGNLSSEDEEGKKEEIKINVPKVNSSFSKGQQSKSVLNDSLLNDRIEEKTSLLPSSARHANLSSAQRNSAAKSAAVPLVTQAFIESPTNEDASMNNVEEFNFNVTPELRKVSISKQLVQPLISSFKLQSATPLAMKIFPGHIQQERGSKQLNFGRFTTTEVDMIEQDSVRQEKQDIAEGSFVSQVGAQCLNQTVRLQQIEQHIRQTATVVVEEDSSSNRNNQVISPPKLFLKSQNPSMIDDYQQPFDSSEKKAGGMLRQPSFQPFTQQHRQIPRHPNNHISNISLYYNPVDQPSFDQGIYGTATNRLRLDRKIDEIKLLKKRTKTLEKAIILFNNAKYKETIEYLLKIEAIQAIDAVTKIVSHDQLTEVQVTQLSRFLYEETGLNKNNIGEYLGSPNALNQRVNFAFFQNFSFPNIVIDVAMRGIFKKIRLPKEFQQIERIIKAFSSHYWNQNQERLLENNIEWNQECIEFLAMSILVLNTNIHSDKIPKSLKLSKPIFIKTNVSVLKDLVNPKFLGDIYDRLAKQQYEAKIEIQEKFFKRVNDYSDHLPSEGTRDTLFKIQGTVFIKYGRMGKPHKRLVKFNADETQLEWRDPDKATEKTRYIKTEEILRVIIGADHTKVMQRFNIPNEYDNMCFSIITSNRTLDLRYDDPKVIQQWVEKIKIAMTVIQHKKESLVSEQDVKYQLSQQESYEKVLQTLWKSEILLKWNSFWDPTKQHFRTDKDQSNIELPSTKERRAVKNRLLQIFDDGESLQNFDMLLGDNFSYFISRIDHIWYEGLPDFARVCIWPMLIQNSLSLTHGIYFSLKDSIALVHHRYQRNSMDPPQLNMYLTSINQDINPIPFAHNNSIIAQEIAVEANITFEKISSKVEKWVKQRSDDLEDQGIDQETFKDILQSILRCFSIYRPDIGFVSGLEKVTAHILMLFLPFQNYEQEDFSFDSLEAEVFTYLASLTQVNYRHISSFLLSDVDEISWRLDYFDSIFQRELPELSLHFKAINFQSQLYLYDWFLSLFSCVLPVKTVWRIWDQYFLRGEIFLYQAALGLLRYKQCELLSQPLNQCLKVFKQMRYEETVNQDKLFNCISDVLCASNLEFNTTRGTQLMAHQKACIFKLFL</sequence>
<dbReference type="GO" id="GO:0005085">
    <property type="term" value="F:guanyl-nucleotide exchange factor activity"/>
    <property type="evidence" value="ECO:0007669"/>
    <property type="project" value="InterPro"/>
</dbReference>
<dbReference type="SMART" id="SM00233">
    <property type="entry name" value="PH"/>
    <property type="match status" value="1"/>
</dbReference>
<feature type="domain" description="SEC7" evidence="3">
    <location>
        <begin position="567"/>
        <end position="778"/>
    </location>
</feature>
<dbReference type="OrthoDB" id="18431at2759"/>